<protein>
    <submittedName>
        <fullName evidence="1">Uncharacterized protein</fullName>
    </submittedName>
</protein>
<sequence length="42" mass="4715">MVCTMATIGQRELAGGMARYWVKWRLGGTRDGAPRSEPFDSR</sequence>
<proteinExistence type="predicted"/>
<evidence type="ECO:0000313" key="2">
    <source>
        <dbReference type="Proteomes" id="UP001183390"/>
    </source>
</evidence>
<gene>
    <name evidence="1" type="ORF">RM479_00470</name>
</gene>
<dbReference type="EMBL" id="JAVREP010000001">
    <property type="protein sequence ID" value="MDT0326885.1"/>
    <property type="molecule type" value="Genomic_DNA"/>
</dbReference>
<dbReference type="Proteomes" id="UP001183390">
    <property type="component" value="Unassembled WGS sequence"/>
</dbReference>
<name>A0ABU2M419_9ACTN</name>
<dbReference type="RefSeq" id="WP_311509659.1">
    <property type="nucleotide sequence ID" value="NZ_JAVREP010000001.1"/>
</dbReference>
<reference evidence="2" key="1">
    <citation type="submission" date="2023-07" db="EMBL/GenBank/DDBJ databases">
        <title>30 novel species of actinomycetes from the DSMZ collection.</title>
        <authorList>
            <person name="Nouioui I."/>
        </authorList>
    </citation>
    <scope>NUCLEOTIDE SEQUENCE [LARGE SCALE GENOMIC DNA]</scope>
    <source>
        <strain evidence="2">DSM 44743</strain>
    </source>
</reference>
<accession>A0ABU2M419</accession>
<organism evidence="1 2">
    <name type="scientific">Nocardiopsis lambiniae</name>
    <dbReference type="NCBI Taxonomy" id="3075539"/>
    <lineage>
        <taxon>Bacteria</taxon>
        <taxon>Bacillati</taxon>
        <taxon>Actinomycetota</taxon>
        <taxon>Actinomycetes</taxon>
        <taxon>Streptosporangiales</taxon>
        <taxon>Nocardiopsidaceae</taxon>
        <taxon>Nocardiopsis</taxon>
    </lineage>
</organism>
<comment type="caution">
    <text evidence="1">The sequence shown here is derived from an EMBL/GenBank/DDBJ whole genome shotgun (WGS) entry which is preliminary data.</text>
</comment>
<keyword evidence="2" id="KW-1185">Reference proteome</keyword>
<evidence type="ECO:0000313" key="1">
    <source>
        <dbReference type="EMBL" id="MDT0326885.1"/>
    </source>
</evidence>